<feature type="compositionally biased region" description="Polar residues" evidence="1">
    <location>
        <begin position="223"/>
        <end position="232"/>
    </location>
</feature>
<sequence>MWLKSSATQVSSSGVAVIEMSDSLLVNESKSIQKSKIELHETPSISKRLTGQTLSLPKRPSGMPNSNDEQTNLVKSTIENGKHWPSSTERSYFESGKGHESPFYPASVVDSTPNLNAEVSQPGTAASKKQPDGIASSFTSLLPTSILSSSPLIHPSLPLPALSNPSAPTTISMGSSSTSSRFSTIGSRTNLLSSLSVSSSPILSSSSSFQPPILERSSKSDESSTIQGQSPKPESAFTLKFESSSQSMPSSEPSVSKLIFSGMATPTTKLALNSKPVKPLATDVLSAAVLSTSGSASDGKSESPDVAVSQEDEMEEEAPETSQTTELTLGGLGTFGIGSTPNPTAAKPNPFGATFSNAAPTPVNSPFNMTIPTGELFRPASFNFQSPQSFQSSQLTNFGAFSCGFSTGTTPQISSGSGFGQPAQIGSGQQTLGSVLGTFGQSRQLGGVLPGTSASSASGFGGGLVSSPSNGGFASSSGGFATLASAGGGFAGVTSARGGFAAAPSAGDGFAGVAAGSGFPSSGGGFGAFNSQRGSVGFSAFGGSAGGAARPPSALFTQMRK</sequence>
<dbReference type="EMBL" id="BJWL01000028">
    <property type="protein sequence ID" value="GFZ20825.1"/>
    <property type="molecule type" value="Genomic_DNA"/>
</dbReference>
<feature type="compositionally biased region" description="Acidic residues" evidence="1">
    <location>
        <begin position="310"/>
        <end position="319"/>
    </location>
</feature>
<accession>A0A7J0HCW6</accession>
<feature type="compositionally biased region" description="Polar residues" evidence="1">
    <location>
        <begin position="43"/>
        <end position="55"/>
    </location>
</feature>
<feature type="compositionally biased region" description="Low complexity" evidence="1">
    <location>
        <begin position="198"/>
        <end position="208"/>
    </location>
</feature>
<dbReference type="PANTHER" id="PTHR34418">
    <property type="entry name" value="NUCLEAR PORE COMPLEX PROTEIN NUP214 ISOFORM X1"/>
    <property type="match status" value="1"/>
</dbReference>
<dbReference type="AlphaFoldDB" id="A0A7J0HCW6"/>
<proteinExistence type="predicted"/>
<dbReference type="PANTHER" id="PTHR34418:SF3">
    <property type="entry name" value="NUCLEAR PORE COMPLEX PROTEIN NUP214"/>
    <property type="match status" value="1"/>
</dbReference>
<feature type="compositionally biased region" description="Polar residues" evidence="1">
    <location>
        <begin position="114"/>
        <end position="124"/>
    </location>
</feature>
<dbReference type="Proteomes" id="UP000585474">
    <property type="component" value="Unassembled WGS sequence"/>
</dbReference>
<evidence type="ECO:0000256" key="1">
    <source>
        <dbReference type="SAM" id="MobiDB-lite"/>
    </source>
</evidence>
<keyword evidence="3" id="KW-1185">Reference proteome</keyword>
<feature type="region of interest" description="Disordered" evidence="1">
    <location>
        <begin position="114"/>
        <end position="133"/>
    </location>
</feature>
<gene>
    <name evidence="2" type="ORF">Acr_28g0015300</name>
</gene>
<evidence type="ECO:0000313" key="2">
    <source>
        <dbReference type="EMBL" id="GFZ20825.1"/>
    </source>
</evidence>
<dbReference type="GO" id="GO:0006405">
    <property type="term" value="P:RNA export from nucleus"/>
    <property type="evidence" value="ECO:0007669"/>
    <property type="project" value="InterPro"/>
</dbReference>
<evidence type="ECO:0000313" key="3">
    <source>
        <dbReference type="Proteomes" id="UP000585474"/>
    </source>
</evidence>
<feature type="compositionally biased region" description="Low complexity" evidence="1">
    <location>
        <begin position="242"/>
        <end position="254"/>
    </location>
</feature>
<dbReference type="OrthoDB" id="1752486at2759"/>
<name>A0A7J0HCW6_9ERIC</name>
<organism evidence="2 3">
    <name type="scientific">Actinidia rufa</name>
    <dbReference type="NCBI Taxonomy" id="165716"/>
    <lineage>
        <taxon>Eukaryota</taxon>
        <taxon>Viridiplantae</taxon>
        <taxon>Streptophyta</taxon>
        <taxon>Embryophyta</taxon>
        <taxon>Tracheophyta</taxon>
        <taxon>Spermatophyta</taxon>
        <taxon>Magnoliopsida</taxon>
        <taxon>eudicotyledons</taxon>
        <taxon>Gunneridae</taxon>
        <taxon>Pentapetalae</taxon>
        <taxon>asterids</taxon>
        <taxon>Ericales</taxon>
        <taxon>Actinidiaceae</taxon>
        <taxon>Actinidia</taxon>
    </lineage>
</organism>
<dbReference type="GO" id="GO:0017056">
    <property type="term" value="F:structural constituent of nuclear pore"/>
    <property type="evidence" value="ECO:0007669"/>
    <property type="project" value="InterPro"/>
</dbReference>
<comment type="caution">
    <text evidence="2">The sequence shown here is derived from an EMBL/GenBank/DDBJ whole genome shotgun (WGS) entry which is preliminary data.</text>
</comment>
<dbReference type="InterPro" id="IPR044694">
    <property type="entry name" value="NUP214"/>
</dbReference>
<reference evidence="2 3" key="1">
    <citation type="submission" date="2019-07" db="EMBL/GenBank/DDBJ databases">
        <title>De Novo Assembly of kiwifruit Actinidia rufa.</title>
        <authorList>
            <person name="Sugita-Konishi S."/>
            <person name="Sato K."/>
            <person name="Mori E."/>
            <person name="Abe Y."/>
            <person name="Kisaki G."/>
            <person name="Hamano K."/>
            <person name="Suezawa K."/>
            <person name="Otani M."/>
            <person name="Fukuda T."/>
            <person name="Manabe T."/>
            <person name="Gomi K."/>
            <person name="Tabuchi M."/>
            <person name="Akimitsu K."/>
            <person name="Kataoka I."/>
        </authorList>
    </citation>
    <scope>NUCLEOTIDE SEQUENCE [LARGE SCALE GENOMIC DNA]</scope>
    <source>
        <strain evidence="3">cv. Fuchu</strain>
    </source>
</reference>
<feature type="compositionally biased region" description="Polar residues" evidence="1">
    <location>
        <begin position="63"/>
        <end position="90"/>
    </location>
</feature>
<protein>
    <submittedName>
        <fullName evidence="2">Nuclear pore complex protein</fullName>
    </submittedName>
</protein>
<feature type="region of interest" description="Disordered" evidence="1">
    <location>
        <begin position="292"/>
        <end position="324"/>
    </location>
</feature>
<feature type="region of interest" description="Disordered" evidence="1">
    <location>
        <begin position="198"/>
        <end position="254"/>
    </location>
</feature>
<feature type="region of interest" description="Disordered" evidence="1">
    <location>
        <begin position="43"/>
        <end position="98"/>
    </location>
</feature>